<dbReference type="EMBL" id="BAAAUV010000003">
    <property type="protein sequence ID" value="GAA3201763.1"/>
    <property type="molecule type" value="Genomic_DNA"/>
</dbReference>
<dbReference type="SUPFAM" id="SSF53335">
    <property type="entry name" value="S-adenosyl-L-methionine-dependent methyltransferases"/>
    <property type="match status" value="1"/>
</dbReference>
<dbReference type="RefSeq" id="WP_344823794.1">
    <property type="nucleotide sequence ID" value="NZ_BAAAUV010000003.1"/>
</dbReference>
<protein>
    <recommendedName>
        <fullName evidence="3">Methyltransferase family protein</fullName>
    </recommendedName>
</protein>
<dbReference type="Proteomes" id="UP001501237">
    <property type="component" value="Unassembled WGS sequence"/>
</dbReference>
<dbReference type="Pfam" id="PF13489">
    <property type="entry name" value="Methyltransf_23"/>
    <property type="match status" value="1"/>
</dbReference>
<name>A0ABP6Q3I2_9ACTN</name>
<sequence>MTIAAAGTLAAFLDRLIEFAEPTPADHCLDVAYGPSPVASALSPSVGDVTTVGIGPEHSGDLSSHPSALPYNDAVFSLVTARFSLHRLADPVAALREMIRVCHPAGRIVIADLARTNHSSDHRDALERVRDPSYRSTPPIGDFTAMIESAGATVTRLDLVTVERPAGPWLAAAQTPRIADHLREALMAETGGGPKTGARPRLIGGELWFTQTWAHIAAVPHRAR</sequence>
<keyword evidence="2" id="KW-1185">Reference proteome</keyword>
<comment type="caution">
    <text evidence="1">The sequence shown here is derived from an EMBL/GenBank/DDBJ whole genome shotgun (WGS) entry which is preliminary data.</text>
</comment>
<organism evidence="1 2">
    <name type="scientific">Actinocorallia longicatena</name>
    <dbReference type="NCBI Taxonomy" id="111803"/>
    <lineage>
        <taxon>Bacteria</taxon>
        <taxon>Bacillati</taxon>
        <taxon>Actinomycetota</taxon>
        <taxon>Actinomycetes</taxon>
        <taxon>Streptosporangiales</taxon>
        <taxon>Thermomonosporaceae</taxon>
        <taxon>Actinocorallia</taxon>
    </lineage>
</organism>
<reference evidence="2" key="1">
    <citation type="journal article" date="2019" name="Int. J. Syst. Evol. Microbiol.">
        <title>The Global Catalogue of Microorganisms (GCM) 10K type strain sequencing project: providing services to taxonomists for standard genome sequencing and annotation.</title>
        <authorList>
            <consortium name="The Broad Institute Genomics Platform"/>
            <consortium name="The Broad Institute Genome Sequencing Center for Infectious Disease"/>
            <person name="Wu L."/>
            <person name="Ma J."/>
        </authorList>
    </citation>
    <scope>NUCLEOTIDE SEQUENCE [LARGE SCALE GENOMIC DNA]</scope>
    <source>
        <strain evidence="2">JCM 9377</strain>
    </source>
</reference>
<evidence type="ECO:0008006" key="3">
    <source>
        <dbReference type="Google" id="ProtNLM"/>
    </source>
</evidence>
<gene>
    <name evidence="1" type="ORF">GCM10010468_15130</name>
</gene>
<dbReference type="Gene3D" id="3.40.50.150">
    <property type="entry name" value="Vaccinia Virus protein VP39"/>
    <property type="match status" value="1"/>
</dbReference>
<dbReference type="InterPro" id="IPR029063">
    <property type="entry name" value="SAM-dependent_MTases_sf"/>
</dbReference>
<evidence type="ECO:0000313" key="1">
    <source>
        <dbReference type="EMBL" id="GAA3201763.1"/>
    </source>
</evidence>
<evidence type="ECO:0000313" key="2">
    <source>
        <dbReference type="Proteomes" id="UP001501237"/>
    </source>
</evidence>
<accession>A0ABP6Q3I2</accession>
<proteinExistence type="predicted"/>